<evidence type="ECO:0000256" key="6">
    <source>
        <dbReference type="ARBA" id="ARBA00022884"/>
    </source>
</evidence>
<keyword evidence="4 7" id="KW-0255">Endonuclease</keyword>
<dbReference type="PROSITE" id="PS00648">
    <property type="entry name" value="RIBONUCLEASE_P"/>
    <property type="match status" value="1"/>
</dbReference>
<comment type="similarity">
    <text evidence="7">Belongs to the RnpA family.</text>
</comment>
<dbReference type="Gene3D" id="3.30.230.10">
    <property type="match status" value="1"/>
</dbReference>
<dbReference type="InterPro" id="IPR020539">
    <property type="entry name" value="RNase_P_CS"/>
</dbReference>
<dbReference type="HAMAP" id="MF_00227">
    <property type="entry name" value="RNase_P"/>
    <property type="match status" value="1"/>
</dbReference>
<dbReference type="KEGG" id="hmi:soil367_00040"/>
<dbReference type="AlphaFoldDB" id="A0A4P7XCZ9"/>
<dbReference type="GO" id="GO:0004526">
    <property type="term" value="F:ribonuclease P activity"/>
    <property type="evidence" value="ECO:0007669"/>
    <property type="project" value="UniProtKB-UniRule"/>
</dbReference>
<dbReference type="GO" id="GO:0030677">
    <property type="term" value="C:ribonuclease P complex"/>
    <property type="evidence" value="ECO:0007669"/>
    <property type="project" value="TreeGrafter"/>
</dbReference>
<keyword evidence="6 7" id="KW-0694">RNA-binding</keyword>
<evidence type="ECO:0000256" key="8">
    <source>
        <dbReference type="NCBIfam" id="TIGR00188"/>
    </source>
</evidence>
<gene>
    <name evidence="7 9" type="primary">rnpA</name>
    <name evidence="9" type="ORF">soil367_00040</name>
</gene>
<dbReference type="EMBL" id="CP031093">
    <property type="protein sequence ID" value="QCF24475.1"/>
    <property type="molecule type" value="Genomic_DNA"/>
</dbReference>
<name>A0A4P7XCZ9_9ALTE</name>
<accession>A0A4P7XCZ9</accession>
<dbReference type="RefSeq" id="WP_136545727.1">
    <property type="nucleotide sequence ID" value="NZ_CP031093.1"/>
</dbReference>
<sequence>MDHHDDFPRHWRLLTPKDYSAVFNGVIYKVPHRNFLILAAPNDLGHARLGLIFAKKNLRRAHDRNRVKRLVRESFRVRKQDFPGIDLVVLGRQGLIDIDNPGLFAILDKLWQRLNKAALSQSSLSAQKSS</sequence>
<dbReference type="NCBIfam" id="TIGR00188">
    <property type="entry name" value="rnpA"/>
    <property type="match status" value="1"/>
</dbReference>
<evidence type="ECO:0000313" key="9">
    <source>
        <dbReference type="EMBL" id="QCF24475.1"/>
    </source>
</evidence>
<evidence type="ECO:0000256" key="1">
    <source>
        <dbReference type="ARBA" id="ARBA00002663"/>
    </source>
</evidence>
<keyword evidence="5 7" id="KW-0378">Hydrolase</keyword>
<evidence type="ECO:0000313" key="10">
    <source>
        <dbReference type="Proteomes" id="UP000298049"/>
    </source>
</evidence>
<dbReference type="Proteomes" id="UP000298049">
    <property type="component" value="Chromosome"/>
</dbReference>
<dbReference type="Pfam" id="PF00825">
    <property type="entry name" value="Ribonuclease_P"/>
    <property type="match status" value="1"/>
</dbReference>
<dbReference type="GO" id="GO:0001682">
    <property type="term" value="P:tRNA 5'-leader removal"/>
    <property type="evidence" value="ECO:0007669"/>
    <property type="project" value="UniProtKB-UniRule"/>
</dbReference>
<dbReference type="EC" id="3.1.26.5" evidence="7 8"/>
<evidence type="ECO:0000256" key="5">
    <source>
        <dbReference type="ARBA" id="ARBA00022801"/>
    </source>
</evidence>
<dbReference type="InterPro" id="IPR014721">
    <property type="entry name" value="Ribsml_uS5_D2-typ_fold_subgr"/>
</dbReference>
<dbReference type="PANTHER" id="PTHR33992:SF1">
    <property type="entry name" value="RIBONUCLEASE P PROTEIN COMPONENT"/>
    <property type="match status" value="1"/>
</dbReference>
<reference evidence="9 10" key="1">
    <citation type="submission" date="2018-07" db="EMBL/GenBank/DDBJ databases">
        <title>Marsedoiliclastica nanhaica gen. nov. sp. nov., a novel marine hydrocarbonoclastic bacterium isolated from an in-situ enriched hydrocarbon-degrading consortium in deep-sea sediment.</title>
        <authorList>
            <person name="Dong C."/>
            <person name="Ma T."/>
            <person name="Liu R."/>
            <person name="Shao Z."/>
        </authorList>
    </citation>
    <scope>NUCLEOTIDE SEQUENCE [LARGE SCALE GENOMIC DNA]</scope>
    <source>
        <strain evidence="10">soil36-7</strain>
    </source>
</reference>
<keyword evidence="2 7" id="KW-0819">tRNA processing</keyword>
<keyword evidence="10" id="KW-1185">Reference proteome</keyword>
<organism evidence="9 10">
    <name type="scientific">Hydrocarboniclastica marina</name>
    <dbReference type="NCBI Taxonomy" id="2259620"/>
    <lineage>
        <taxon>Bacteria</taxon>
        <taxon>Pseudomonadati</taxon>
        <taxon>Pseudomonadota</taxon>
        <taxon>Gammaproteobacteria</taxon>
        <taxon>Alteromonadales</taxon>
        <taxon>Alteromonadaceae</taxon>
        <taxon>Hydrocarboniclastica</taxon>
    </lineage>
</organism>
<comment type="function">
    <text evidence="1 7">RNaseP catalyzes the removal of the 5'-leader sequence from pre-tRNA to produce the mature 5'-terminus. It can also cleave other RNA substrates such as 4.5S RNA. The protein component plays an auxiliary but essential role in vivo by binding to the 5'-leader sequence and broadening the substrate specificity of the ribozyme.</text>
</comment>
<comment type="subunit">
    <text evidence="7">Consists of a catalytic RNA component (M1 or rnpB) and a protein subunit.</text>
</comment>
<protein>
    <recommendedName>
        <fullName evidence="7 8">Ribonuclease P protein component</fullName>
        <shortName evidence="7">RNase P protein</shortName>
        <shortName evidence="7">RNaseP protein</shortName>
        <ecNumber evidence="7 8">3.1.26.5</ecNumber>
    </recommendedName>
    <alternativeName>
        <fullName evidence="7">Protein C5</fullName>
    </alternativeName>
</protein>
<dbReference type="InterPro" id="IPR000100">
    <property type="entry name" value="RNase_P"/>
</dbReference>
<dbReference type="GO" id="GO:0042781">
    <property type="term" value="F:3'-tRNA processing endoribonuclease activity"/>
    <property type="evidence" value="ECO:0007669"/>
    <property type="project" value="TreeGrafter"/>
</dbReference>
<evidence type="ECO:0000256" key="4">
    <source>
        <dbReference type="ARBA" id="ARBA00022759"/>
    </source>
</evidence>
<dbReference type="InterPro" id="IPR020568">
    <property type="entry name" value="Ribosomal_Su5_D2-typ_SF"/>
</dbReference>
<evidence type="ECO:0000256" key="2">
    <source>
        <dbReference type="ARBA" id="ARBA00022694"/>
    </source>
</evidence>
<dbReference type="SUPFAM" id="SSF54211">
    <property type="entry name" value="Ribosomal protein S5 domain 2-like"/>
    <property type="match status" value="1"/>
</dbReference>
<keyword evidence="3 7" id="KW-0540">Nuclease</keyword>
<evidence type="ECO:0000256" key="7">
    <source>
        <dbReference type="HAMAP-Rule" id="MF_00227"/>
    </source>
</evidence>
<comment type="catalytic activity">
    <reaction evidence="7">
        <text>Endonucleolytic cleavage of RNA, removing 5'-extranucleotides from tRNA precursor.</text>
        <dbReference type="EC" id="3.1.26.5"/>
    </reaction>
</comment>
<dbReference type="GO" id="GO:0000049">
    <property type="term" value="F:tRNA binding"/>
    <property type="evidence" value="ECO:0007669"/>
    <property type="project" value="UniProtKB-UniRule"/>
</dbReference>
<dbReference type="OrthoDB" id="9796422at2"/>
<dbReference type="PANTHER" id="PTHR33992">
    <property type="entry name" value="RIBONUCLEASE P PROTEIN COMPONENT"/>
    <property type="match status" value="1"/>
</dbReference>
<evidence type="ECO:0000256" key="3">
    <source>
        <dbReference type="ARBA" id="ARBA00022722"/>
    </source>
</evidence>
<proteinExistence type="inferred from homology"/>